<gene>
    <name evidence="10" type="ORF">BJN45_14590</name>
</gene>
<dbReference type="STRING" id="418702.BJN45_14590"/>
<evidence type="ECO:0000256" key="5">
    <source>
        <dbReference type="ARBA" id="ARBA00056164"/>
    </source>
</evidence>
<evidence type="ECO:0000256" key="3">
    <source>
        <dbReference type="ARBA" id="ARBA00023110"/>
    </source>
</evidence>
<comment type="catalytic activity">
    <reaction evidence="1 6 7">
        <text>[protein]-peptidylproline (omega=180) = [protein]-peptidylproline (omega=0)</text>
        <dbReference type="Rhea" id="RHEA:16237"/>
        <dbReference type="Rhea" id="RHEA-COMP:10747"/>
        <dbReference type="Rhea" id="RHEA-COMP:10748"/>
        <dbReference type="ChEBI" id="CHEBI:83833"/>
        <dbReference type="ChEBI" id="CHEBI:83834"/>
        <dbReference type="EC" id="5.2.1.8"/>
    </reaction>
</comment>
<dbReference type="InterPro" id="IPR001179">
    <property type="entry name" value="PPIase_FKBP_dom"/>
</dbReference>
<evidence type="ECO:0000256" key="8">
    <source>
        <dbReference type="SAM" id="SignalP"/>
    </source>
</evidence>
<keyword evidence="11" id="KW-1185">Reference proteome</keyword>
<evidence type="ECO:0000256" key="2">
    <source>
        <dbReference type="ARBA" id="ARBA00006577"/>
    </source>
</evidence>
<organism evidence="10 11">
    <name type="scientific">Azonexus hydrophilus</name>
    <dbReference type="NCBI Taxonomy" id="418702"/>
    <lineage>
        <taxon>Bacteria</taxon>
        <taxon>Pseudomonadati</taxon>
        <taxon>Pseudomonadota</taxon>
        <taxon>Betaproteobacteria</taxon>
        <taxon>Rhodocyclales</taxon>
        <taxon>Azonexaceae</taxon>
        <taxon>Azonexus</taxon>
    </lineage>
</organism>
<protein>
    <recommendedName>
        <fullName evidence="7">Peptidyl-prolyl cis-trans isomerase</fullName>
        <ecNumber evidence="7">5.2.1.8</ecNumber>
    </recommendedName>
</protein>
<evidence type="ECO:0000256" key="1">
    <source>
        <dbReference type="ARBA" id="ARBA00000971"/>
    </source>
</evidence>
<proteinExistence type="inferred from homology"/>
<accession>A0A1R1I1M7</accession>
<keyword evidence="4 6" id="KW-0413">Isomerase</keyword>
<dbReference type="EMBL" id="MTHD01000005">
    <property type="protein sequence ID" value="OMG52651.1"/>
    <property type="molecule type" value="Genomic_DNA"/>
</dbReference>
<comment type="function">
    <text evidence="5">PPIases accelerate the folding of proteins.</text>
</comment>
<name>A0A1R1I1M7_9RHOO</name>
<dbReference type="SUPFAM" id="SSF54534">
    <property type="entry name" value="FKBP-like"/>
    <property type="match status" value="1"/>
</dbReference>
<sequence length="133" mass="13983">MQGIAKFVSAAALAASFSVHAAPTVDTLPSGVRVEHVTVGKGATPGPTSMVTVHYRGTLLDGKEFDSSYKRNQPASFGLHQVIPCWTQGVQKMKVGGTAKLTCPADTAYGARDLGVIPPNSVLNFEIQLLDSK</sequence>
<evidence type="ECO:0000313" key="11">
    <source>
        <dbReference type="Proteomes" id="UP000187526"/>
    </source>
</evidence>
<evidence type="ECO:0000313" key="10">
    <source>
        <dbReference type="EMBL" id="OMG52651.1"/>
    </source>
</evidence>
<dbReference type="EC" id="5.2.1.8" evidence="7"/>
<feature type="chain" id="PRO_5012797013" description="Peptidyl-prolyl cis-trans isomerase" evidence="8">
    <location>
        <begin position="22"/>
        <end position="133"/>
    </location>
</feature>
<dbReference type="PANTHER" id="PTHR43811:SF19">
    <property type="entry name" value="39 KDA FK506-BINDING NUCLEAR PROTEIN"/>
    <property type="match status" value="1"/>
</dbReference>
<reference evidence="10 11" key="1">
    <citation type="submission" date="2016-10" db="EMBL/GenBank/DDBJ databases">
        <title>Alkaliphiles isolated from bioreactors.</title>
        <authorList>
            <person name="Salah Z."/>
            <person name="Rout S.P."/>
            <person name="Humphreys P.N."/>
        </authorList>
    </citation>
    <scope>NUCLEOTIDE SEQUENCE [LARGE SCALE GENOMIC DNA]</scope>
    <source>
        <strain evidence="10 11">ZS02</strain>
    </source>
</reference>
<dbReference type="PROSITE" id="PS50059">
    <property type="entry name" value="FKBP_PPIASE"/>
    <property type="match status" value="1"/>
</dbReference>
<evidence type="ECO:0000256" key="4">
    <source>
        <dbReference type="ARBA" id="ARBA00023235"/>
    </source>
</evidence>
<keyword evidence="8" id="KW-0732">Signal</keyword>
<dbReference type="Pfam" id="PF00254">
    <property type="entry name" value="FKBP_C"/>
    <property type="match status" value="1"/>
</dbReference>
<dbReference type="RefSeq" id="WP_076096769.1">
    <property type="nucleotide sequence ID" value="NZ_MTHD01000005.1"/>
</dbReference>
<dbReference type="Proteomes" id="UP000187526">
    <property type="component" value="Unassembled WGS sequence"/>
</dbReference>
<dbReference type="GO" id="GO:0003755">
    <property type="term" value="F:peptidyl-prolyl cis-trans isomerase activity"/>
    <property type="evidence" value="ECO:0007669"/>
    <property type="project" value="UniProtKB-UniRule"/>
</dbReference>
<dbReference type="AlphaFoldDB" id="A0A1R1I1M7"/>
<dbReference type="InterPro" id="IPR046357">
    <property type="entry name" value="PPIase_dom_sf"/>
</dbReference>
<feature type="signal peptide" evidence="8">
    <location>
        <begin position="1"/>
        <end position="21"/>
    </location>
</feature>
<dbReference type="PANTHER" id="PTHR43811">
    <property type="entry name" value="FKBP-TYPE PEPTIDYL-PROLYL CIS-TRANS ISOMERASE FKPA"/>
    <property type="match status" value="1"/>
</dbReference>
<dbReference type="Gene3D" id="3.10.50.40">
    <property type="match status" value="1"/>
</dbReference>
<evidence type="ECO:0000256" key="7">
    <source>
        <dbReference type="RuleBase" id="RU003915"/>
    </source>
</evidence>
<comment type="caution">
    <text evidence="10">The sequence shown here is derived from an EMBL/GenBank/DDBJ whole genome shotgun (WGS) entry which is preliminary data.</text>
</comment>
<evidence type="ECO:0000259" key="9">
    <source>
        <dbReference type="PROSITE" id="PS50059"/>
    </source>
</evidence>
<keyword evidence="3 6" id="KW-0697">Rotamase</keyword>
<feature type="domain" description="PPIase FKBP-type" evidence="9">
    <location>
        <begin position="48"/>
        <end position="133"/>
    </location>
</feature>
<dbReference type="OrthoDB" id="280278at2"/>
<comment type="similarity">
    <text evidence="2 7">Belongs to the FKBP-type PPIase family.</text>
</comment>
<evidence type="ECO:0000256" key="6">
    <source>
        <dbReference type="PROSITE-ProRule" id="PRU00277"/>
    </source>
</evidence>
<dbReference type="FunFam" id="3.10.50.40:FF:000006">
    <property type="entry name" value="Peptidyl-prolyl cis-trans isomerase"/>
    <property type="match status" value="1"/>
</dbReference>